<dbReference type="AlphaFoldDB" id="A0A832V2Z8"/>
<keyword evidence="7 8" id="KW-0472">Membrane</keyword>
<evidence type="ECO:0000256" key="6">
    <source>
        <dbReference type="ARBA" id="ARBA00022989"/>
    </source>
</evidence>
<name>A0A832V2Z8_9ARCH</name>
<feature type="transmembrane region" description="Helical" evidence="8">
    <location>
        <begin position="216"/>
        <end position="238"/>
    </location>
</feature>
<feature type="transmembrane region" description="Helical" evidence="8">
    <location>
        <begin position="366"/>
        <end position="388"/>
    </location>
</feature>
<dbReference type="GO" id="GO:0008610">
    <property type="term" value="P:lipid biosynthetic process"/>
    <property type="evidence" value="ECO:0007669"/>
    <property type="project" value="UniProtKB-ARBA"/>
</dbReference>
<keyword evidence="5 8" id="KW-0812">Transmembrane</keyword>
<dbReference type="EMBL" id="DVAB01000051">
    <property type="protein sequence ID" value="HIK00986.1"/>
    <property type="molecule type" value="Genomic_DNA"/>
</dbReference>
<evidence type="ECO:0000313" key="10">
    <source>
        <dbReference type="EMBL" id="HIK00986.1"/>
    </source>
</evidence>
<reference evidence="10 11" key="1">
    <citation type="journal article" name="Nat. Commun.">
        <title>Undinarchaeota illuminate DPANN phylogeny and the impact of gene transfer on archaeal evolution.</title>
        <authorList>
            <person name="Dombrowski N."/>
            <person name="Williams T.A."/>
            <person name="Sun J."/>
            <person name="Woodcroft B.J."/>
            <person name="Lee J.H."/>
            <person name="Minh B.Q."/>
            <person name="Rinke C."/>
            <person name="Spang A."/>
        </authorList>
    </citation>
    <scope>NUCLEOTIDE SEQUENCE [LARGE SCALE GENOMIC DNA]</scope>
    <source>
        <strain evidence="10">MAG_bin1129</strain>
    </source>
</reference>
<organism evidence="10 11">
    <name type="scientific">Candidatus Naiadarchaeum limnaeum</name>
    <dbReference type="NCBI Taxonomy" id="2756139"/>
    <lineage>
        <taxon>Archaea</taxon>
        <taxon>Candidatus Undinarchaeota</taxon>
        <taxon>Candidatus Undinarchaeia</taxon>
        <taxon>Candidatus Naiadarchaeales</taxon>
        <taxon>Candidatus Naiadarchaeaceae</taxon>
        <taxon>Candidatus Naiadarchaeum</taxon>
    </lineage>
</organism>
<evidence type="ECO:0000256" key="1">
    <source>
        <dbReference type="ARBA" id="ARBA00004651"/>
    </source>
</evidence>
<evidence type="ECO:0000256" key="7">
    <source>
        <dbReference type="ARBA" id="ARBA00023136"/>
    </source>
</evidence>
<evidence type="ECO:0000313" key="11">
    <source>
        <dbReference type="Proteomes" id="UP000646946"/>
    </source>
</evidence>
<feature type="domain" description="Glycosyltransferase RgtA/B/C/D-like" evidence="9">
    <location>
        <begin position="81"/>
        <end position="232"/>
    </location>
</feature>
<feature type="transmembrane region" description="Helical" evidence="8">
    <location>
        <begin position="459"/>
        <end position="476"/>
    </location>
</feature>
<keyword evidence="6 8" id="KW-1133">Transmembrane helix</keyword>
<feature type="transmembrane region" description="Helical" evidence="8">
    <location>
        <begin position="154"/>
        <end position="171"/>
    </location>
</feature>
<proteinExistence type="predicted"/>
<dbReference type="InterPro" id="IPR038731">
    <property type="entry name" value="RgtA/B/C-like"/>
</dbReference>
<comment type="caution">
    <text evidence="10">The sequence shown here is derived from an EMBL/GenBank/DDBJ whole genome shotgun (WGS) entry which is preliminary data.</text>
</comment>
<dbReference type="GO" id="GO:0016763">
    <property type="term" value="F:pentosyltransferase activity"/>
    <property type="evidence" value="ECO:0007669"/>
    <property type="project" value="TreeGrafter"/>
</dbReference>
<feature type="transmembrane region" description="Helical" evidence="8">
    <location>
        <begin position="12"/>
        <end position="35"/>
    </location>
</feature>
<keyword evidence="3" id="KW-0328">Glycosyltransferase</keyword>
<feature type="transmembrane region" description="Helical" evidence="8">
    <location>
        <begin position="127"/>
        <end position="147"/>
    </location>
</feature>
<feature type="transmembrane region" description="Helical" evidence="8">
    <location>
        <begin position="78"/>
        <end position="95"/>
    </location>
</feature>
<evidence type="ECO:0000256" key="3">
    <source>
        <dbReference type="ARBA" id="ARBA00022676"/>
    </source>
</evidence>
<dbReference type="Proteomes" id="UP000646946">
    <property type="component" value="Unassembled WGS sequence"/>
</dbReference>
<dbReference type="PANTHER" id="PTHR33908:SF11">
    <property type="entry name" value="MEMBRANE PROTEIN"/>
    <property type="match status" value="1"/>
</dbReference>
<accession>A0A832V2Z8</accession>
<dbReference type="InterPro" id="IPR050297">
    <property type="entry name" value="LipidA_mod_glycosyltrf_83"/>
</dbReference>
<keyword evidence="4" id="KW-0808">Transferase</keyword>
<dbReference type="GO" id="GO:0005886">
    <property type="term" value="C:plasma membrane"/>
    <property type="evidence" value="ECO:0007669"/>
    <property type="project" value="UniProtKB-SubCell"/>
</dbReference>
<evidence type="ECO:0000256" key="8">
    <source>
        <dbReference type="SAM" id="Phobius"/>
    </source>
</evidence>
<gene>
    <name evidence="10" type="ORF">H1016_05640</name>
</gene>
<keyword evidence="2" id="KW-1003">Cell membrane</keyword>
<dbReference type="Pfam" id="PF13231">
    <property type="entry name" value="PMT_2"/>
    <property type="match status" value="1"/>
</dbReference>
<feature type="transmembrane region" description="Helical" evidence="8">
    <location>
        <begin position="419"/>
        <end position="438"/>
    </location>
</feature>
<sequence length="603" mass="69623">MDEKAKKVDFYLIAILIVGISVFIAEAYFVSKIIYVGNLDLQLYTNAAENLIAGNGFKLDFINEYFIKFQSITHPEEYGFPGVSIVIAPFIWLFGKSAFTAKLPSMLIGTILFPLLIYFLGKEFFDRKIGFLAGVSMIFYPAVFKLSFEGERDVMFAFFLALGIYFFYMGLKEKKYFYLMGAVLGFSFLIRQVALIIFPIIILAYYLIEKKISREFLIGLILSAAVMSPWLIGNYLVFGNPIFSVNQYVVWIDRYVEHYEQYMFAVYWNGGVRELPSALWVFNQPFGKSFYFMRVLSTFTAELLSFFFLSILSFIGIVLNSAKRLGNRVKLWIVFLIVLAFLLDLPLLPAFAKFPLLYIGYTLKDVAIIVLRALPYIGIVLTALFLFAKESKRNAVFILLWSTFAAFFAFYWLFEKRYFLPVIPFLLIFSWVGARSILEKLLENFPNFQRFKINIDKTLAIILIIFILISLPYTFGKFLDEKGKFPYRDGEQEKQTLYMAQKINSITEKDAVLMACDLGVFNFYTGRKTVEMPSDNLQNTLGIVKIYNVSHINFMGCQTRFVDKGFLKIITGSYPPPSGYEFNLYEIRPREAGERVEIEVITH</sequence>
<comment type="subcellular location">
    <subcellularLocation>
        <location evidence="1">Cell membrane</location>
        <topology evidence="1">Multi-pass membrane protein</topology>
    </subcellularLocation>
</comment>
<feature type="transmembrane region" description="Helical" evidence="8">
    <location>
        <begin position="177"/>
        <end position="204"/>
    </location>
</feature>
<evidence type="ECO:0000256" key="2">
    <source>
        <dbReference type="ARBA" id="ARBA00022475"/>
    </source>
</evidence>
<feature type="transmembrane region" description="Helical" evidence="8">
    <location>
        <begin position="291"/>
        <end position="319"/>
    </location>
</feature>
<feature type="transmembrane region" description="Helical" evidence="8">
    <location>
        <begin position="102"/>
        <end position="121"/>
    </location>
</feature>
<evidence type="ECO:0000256" key="4">
    <source>
        <dbReference type="ARBA" id="ARBA00022679"/>
    </source>
</evidence>
<feature type="transmembrane region" description="Helical" evidence="8">
    <location>
        <begin position="395"/>
        <end position="413"/>
    </location>
</feature>
<evidence type="ECO:0000259" key="9">
    <source>
        <dbReference type="Pfam" id="PF13231"/>
    </source>
</evidence>
<keyword evidence="11" id="KW-1185">Reference proteome</keyword>
<dbReference type="PANTHER" id="PTHR33908">
    <property type="entry name" value="MANNOSYLTRANSFERASE YKCB-RELATED"/>
    <property type="match status" value="1"/>
</dbReference>
<protein>
    <submittedName>
        <fullName evidence="10">Glycosyltransferase family 39 protein</fullName>
    </submittedName>
</protein>
<evidence type="ECO:0000256" key="5">
    <source>
        <dbReference type="ARBA" id="ARBA00022692"/>
    </source>
</evidence>
<feature type="transmembrane region" description="Helical" evidence="8">
    <location>
        <begin position="331"/>
        <end position="354"/>
    </location>
</feature>